<evidence type="ECO:0000256" key="3">
    <source>
        <dbReference type="ARBA" id="ARBA00022603"/>
    </source>
</evidence>
<name>A0A937F882_9BACT</name>
<evidence type="ECO:0000256" key="1">
    <source>
        <dbReference type="ARBA" id="ARBA00022490"/>
    </source>
</evidence>
<reference evidence="7" key="1">
    <citation type="submission" date="2021-01" db="EMBL/GenBank/DDBJ databases">
        <title>Fulvivirga kasyanovii gen. nov., sp nov., a novel member of the phylum Bacteroidetes isolated from seawater in a mussel farm.</title>
        <authorList>
            <person name="Zhao L.-H."/>
            <person name="Wang Z.-J."/>
        </authorList>
    </citation>
    <scope>NUCLEOTIDE SEQUENCE</scope>
    <source>
        <strain evidence="7">2943</strain>
    </source>
</reference>
<dbReference type="SUPFAM" id="SSF53335">
    <property type="entry name" value="S-adenosyl-L-methionine-dependent methyltransferases"/>
    <property type="match status" value="1"/>
</dbReference>
<keyword evidence="2 6" id="KW-0698">rRNA processing</keyword>
<feature type="binding site" evidence="6">
    <location>
        <begin position="124"/>
        <end position="125"/>
    </location>
    <ligand>
        <name>S-adenosyl-L-methionine</name>
        <dbReference type="ChEBI" id="CHEBI:59789"/>
    </ligand>
</feature>
<comment type="function">
    <text evidence="6">Specifically methylates the N7 position of a guanine in 16S rRNA.</text>
</comment>
<dbReference type="Gene3D" id="3.40.50.150">
    <property type="entry name" value="Vaccinia Virus protein VP39"/>
    <property type="match status" value="1"/>
</dbReference>
<dbReference type="RefSeq" id="WP_202245318.1">
    <property type="nucleotide sequence ID" value="NZ_JAESIY010000008.1"/>
</dbReference>
<dbReference type="GO" id="GO:0005829">
    <property type="term" value="C:cytosol"/>
    <property type="evidence" value="ECO:0007669"/>
    <property type="project" value="TreeGrafter"/>
</dbReference>
<dbReference type="EC" id="2.1.1.-" evidence="6"/>
<keyword evidence="4 6" id="KW-0808">Transferase</keyword>
<dbReference type="CDD" id="cd02440">
    <property type="entry name" value="AdoMet_MTases"/>
    <property type="match status" value="1"/>
</dbReference>
<keyword evidence="3 6" id="KW-0489">Methyltransferase</keyword>
<comment type="caution">
    <text evidence="6">Lacks conserved residue(s) required for the propagation of feature annotation.</text>
</comment>
<evidence type="ECO:0000256" key="6">
    <source>
        <dbReference type="HAMAP-Rule" id="MF_00074"/>
    </source>
</evidence>
<keyword evidence="8" id="KW-1185">Reference proteome</keyword>
<comment type="subcellular location">
    <subcellularLocation>
        <location evidence="6">Cytoplasm</location>
    </subcellularLocation>
</comment>
<evidence type="ECO:0000256" key="4">
    <source>
        <dbReference type="ARBA" id="ARBA00022679"/>
    </source>
</evidence>
<feature type="binding site" evidence="6">
    <location>
        <position position="137"/>
    </location>
    <ligand>
        <name>S-adenosyl-L-methionine</name>
        <dbReference type="ChEBI" id="CHEBI:59789"/>
    </ligand>
</feature>
<dbReference type="GO" id="GO:0070043">
    <property type="term" value="F:rRNA (guanine-N7-)-methyltransferase activity"/>
    <property type="evidence" value="ECO:0007669"/>
    <property type="project" value="UniProtKB-UniRule"/>
</dbReference>
<dbReference type="Proteomes" id="UP000659388">
    <property type="component" value="Unassembled WGS sequence"/>
</dbReference>
<protein>
    <recommendedName>
        <fullName evidence="6">Ribosomal RNA small subunit methyltransferase G</fullName>
        <ecNumber evidence="6">2.1.1.-</ecNumber>
    </recommendedName>
    <alternativeName>
        <fullName evidence="6">16S rRNA 7-methylguanosine methyltransferase</fullName>
        <shortName evidence="6">16S rRNA m7G methyltransferase</shortName>
    </alternativeName>
</protein>
<dbReference type="PIRSF" id="PIRSF003078">
    <property type="entry name" value="GidB"/>
    <property type="match status" value="1"/>
</dbReference>
<keyword evidence="1 6" id="KW-0963">Cytoplasm</keyword>
<evidence type="ECO:0000313" key="7">
    <source>
        <dbReference type="EMBL" id="MBL3657530.1"/>
    </source>
</evidence>
<dbReference type="EMBL" id="JAESIY010000008">
    <property type="protein sequence ID" value="MBL3657530.1"/>
    <property type="molecule type" value="Genomic_DNA"/>
</dbReference>
<dbReference type="InterPro" id="IPR029063">
    <property type="entry name" value="SAM-dependent_MTases_sf"/>
</dbReference>
<dbReference type="HAMAP" id="MF_00074">
    <property type="entry name" value="16SrRNA_methyltr_G"/>
    <property type="match status" value="1"/>
</dbReference>
<comment type="caution">
    <text evidence="7">The sequence shown here is derived from an EMBL/GenBank/DDBJ whole genome shotgun (WGS) entry which is preliminary data.</text>
</comment>
<proteinExistence type="inferred from homology"/>
<evidence type="ECO:0000256" key="5">
    <source>
        <dbReference type="ARBA" id="ARBA00022691"/>
    </source>
</evidence>
<dbReference type="AlphaFoldDB" id="A0A937F882"/>
<comment type="similarity">
    <text evidence="6">Belongs to the methyltransferase superfamily. RNA methyltransferase RsmG family.</text>
</comment>
<feature type="binding site" evidence="6">
    <location>
        <position position="73"/>
    </location>
    <ligand>
        <name>S-adenosyl-L-methionine</name>
        <dbReference type="ChEBI" id="CHEBI:59789"/>
    </ligand>
</feature>
<evidence type="ECO:0000313" key="8">
    <source>
        <dbReference type="Proteomes" id="UP000659388"/>
    </source>
</evidence>
<dbReference type="Pfam" id="PF02527">
    <property type="entry name" value="GidB"/>
    <property type="match status" value="1"/>
</dbReference>
<dbReference type="PANTHER" id="PTHR31760">
    <property type="entry name" value="S-ADENOSYL-L-METHIONINE-DEPENDENT METHYLTRANSFERASES SUPERFAMILY PROTEIN"/>
    <property type="match status" value="1"/>
</dbReference>
<sequence>MNSDIIFKYFPDLTAEQKSQYEALYDLYQDWNSQINVISRKDIDELYIRHILHSLGIAKVISFKPGTTVLDVGTGGGFPGIPLAIMFPETQFTLVDSIGKKIKVVNGVSESIGLQNVEAFHNRAEQLSDNYDFVVSRAVTRLKPFYQWVKNKFKADSFNDLKNGILYLKGGDLSEELKEAKKKYEIYDLPSYFEEEFFETKKVVYVPIS</sequence>
<evidence type="ECO:0000256" key="2">
    <source>
        <dbReference type="ARBA" id="ARBA00022552"/>
    </source>
</evidence>
<dbReference type="NCBIfam" id="TIGR00138">
    <property type="entry name" value="rsmG_gidB"/>
    <property type="match status" value="1"/>
</dbReference>
<organism evidence="7 8">
    <name type="scientific">Fulvivirga sediminis</name>
    <dbReference type="NCBI Taxonomy" id="2803949"/>
    <lineage>
        <taxon>Bacteria</taxon>
        <taxon>Pseudomonadati</taxon>
        <taxon>Bacteroidota</taxon>
        <taxon>Cytophagia</taxon>
        <taxon>Cytophagales</taxon>
        <taxon>Fulvivirgaceae</taxon>
        <taxon>Fulvivirga</taxon>
    </lineage>
</organism>
<feature type="binding site" evidence="6">
    <location>
        <position position="78"/>
    </location>
    <ligand>
        <name>S-adenosyl-L-methionine</name>
        <dbReference type="ChEBI" id="CHEBI:59789"/>
    </ligand>
</feature>
<accession>A0A937F882</accession>
<keyword evidence="5 6" id="KW-0949">S-adenosyl-L-methionine</keyword>
<dbReference type="PANTHER" id="PTHR31760:SF0">
    <property type="entry name" value="S-ADENOSYL-L-METHIONINE-DEPENDENT METHYLTRANSFERASES SUPERFAMILY PROTEIN"/>
    <property type="match status" value="1"/>
</dbReference>
<dbReference type="InterPro" id="IPR003682">
    <property type="entry name" value="rRNA_ssu_MeTfrase_G"/>
</dbReference>
<gene>
    <name evidence="6 7" type="primary">rsmG</name>
    <name evidence="7" type="ORF">JL102_15385</name>
</gene>